<keyword evidence="3" id="KW-0347">Helicase</keyword>
<reference evidence="3" key="2">
    <citation type="submission" date="2014-03" db="EMBL/GenBank/DDBJ databases">
        <title>Candidatus Competibacter-lineage genomes retrieved from metagenomes reveal functional metabolic diversity.</title>
        <authorList>
            <person name="McIlroy S.J."/>
            <person name="Albertsen M."/>
            <person name="Andresen E.K."/>
            <person name="Saunders A.M."/>
            <person name="Kristiansen R."/>
            <person name="Stokholm-Bjerregaard M."/>
            <person name="Nielsen K.L."/>
            <person name="Nielsen P.H."/>
        </authorList>
    </citation>
    <scope>NUCLEOTIDE SEQUENCE</scope>
    <source>
        <strain evidence="3">Run_A_D11</strain>
    </source>
</reference>
<keyword evidence="3" id="KW-0378">Hydrolase</keyword>
<dbReference type="AlphaFoldDB" id="W6MD75"/>
<feature type="domain" description="MrfA-like Zn-binding" evidence="2">
    <location>
        <begin position="322"/>
        <end position="405"/>
    </location>
</feature>
<dbReference type="Proteomes" id="UP000035760">
    <property type="component" value="Unassembled WGS sequence"/>
</dbReference>
<proteinExistence type="predicted"/>
<evidence type="ECO:0000313" key="3">
    <source>
        <dbReference type="EMBL" id="CDI04690.1"/>
    </source>
</evidence>
<protein>
    <submittedName>
        <fullName evidence="3">DEAD/DEAH box helicase domain protein</fullName>
    </submittedName>
</protein>
<dbReference type="OrthoDB" id="9815222at2"/>
<gene>
    <name evidence="3" type="ORF">BN873_p20070</name>
</gene>
<evidence type="ECO:0000259" key="2">
    <source>
        <dbReference type="Pfam" id="PF09369"/>
    </source>
</evidence>
<evidence type="ECO:0000313" key="4">
    <source>
        <dbReference type="Proteomes" id="UP000035760"/>
    </source>
</evidence>
<keyword evidence="4" id="KW-1185">Reference proteome</keyword>
<reference evidence="3" key="1">
    <citation type="submission" date="2013-07" db="EMBL/GenBank/DDBJ databases">
        <authorList>
            <person name="McIlroy S."/>
        </authorList>
    </citation>
    <scope>NUCLEOTIDE SEQUENCE [LARGE SCALE GENOMIC DNA]</scope>
    <source>
        <strain evidence="3">Run_A_D11</strain>
    </source>
</reference>
<dbReference type="GO" id="GO:0004386">
    <property type="term" value="F:helicase activity"/>
    <property type="evidence" value="ECO:0007669"/>
    <property type="project" value="UniProtKB-KW"/>
</dbReference>
<organism evidence="3 4">
    <name type="scientific">Candidatus Competibacter denitrificans Run_A_D11</name>
    <dbReference type="NCBI Taxonomy" id="1400863"/>
    <lineage>
        <taxon>Bacteria</taxon>
        <taxon>Pseudomonadati</taxon>
        <taxon>Pseudomonadota</taxon>
        <taxon>Gammaproteobacteria</taxon>
        <taxon>Candidatus Competibacteraceae</taxon>
        <taxon>Candidatus Competibacter</taxon>
    </lineage>
</organism>
<accession>W6MD75</accession>
<keyword evidence="3" id="KW-0067">ATP-binding</keyword>
<comment type="caution">
    <text evidence="3">The sequence shown here is derived from an EMBL/GenBank/DDBJ whole genome shotgun (WGS) entry which is preliminary data.</text>
</comment>
<evidence type="ECO:0000256" key="1">
    <source>
        <dbReference type="SAM" id="MobiDB-lite"/>
    </source>
</evidence>
<sequence length="503" mass="57224">MVRGAECRLKRKLLGMRGDHGADGEADDRTAGHPLRRFAEFGILPGYEFPNEPCTLRLRNDPHEEDPIALERRFGIAQYQPNASVHARGHRWRVVGLDNASPWNPQSPHPDWVYVRCGDCDLCYAVQQHGYCPRCRSTTIPVNDQRGLPGHEFGGFIAIRDDTPVLEEEDRYALAALVSCHPQWNGRCIHRFRLSTGWNAELREEEEIRWLNEWKPASAAEREAGAPQLHENAHGFYLCPVCGRDLKMPEDQNASQRGGRSRSRQTEQNDPYGHTRECLQRGQPPQVLAITARLLATTLRLIVTLPPDWEAEDYQRWGYSLGYALRTGMRHLFMLDGSELEFELEPMWKIREPAPHWKGMLTFIDTAVGGSGFLERAAAQFHQVAAQAMDHLDHVDCESACYRCLKSYNNQRHHQHLQWPLILPDLEHLSQSAPVTLETEKSVQDDPKPWLEAYAAGVSSPLELKFLRQFEQYGLPVDKQVPVAANAGEHPISVADFVVVYLI</sequence>
<dbReference type="EMBL" id="CBTJ020000114">
    <property type="protein sequence ID" value="CDI04690.1"/>
    <property type="molecule type" value="Genomic_DNA"/>
</dbReference>
<dbReference type="InterPro" id="IPR018973">
    <property type="entry name" value="MZB"/>
</dbReference>
<keyword evidence="3" id="KW-0547">Nucleotide-binding</keyword>
<feature type="region of interest" description="Disordered" evidence="1">
    <location>
        <begin position="249"/>
        <end position="278"/>
    </location>
</feature>
<dbReference type="Pfam" id="PF09369">
    <property type="entry name" value="MZB"/>
    <property type="match status" value="1"/>
</dbReference>
<name>W6MD75_9GAMM</name>